<feature type="transmembrane region" description="Helical" evidence="1">
    <location>
        <begin position="148"/>
        <end position="170"/>
    </location>
</feature>
<feature type="transmembrane region" description="Helical" evidence="1">
    <location>
        <begin position="123"/>
        <end position="142"/>
    </location>
</feature>
<reference evidence="2 3" key="1">
    <citation type="journal article" date="2014" name="Arch. Microbiol.">
        <title>Bacillus mesophilum sp. nov., strain IITR-54T, a novel 4-chlorobiphenyl dechlorinating bacterium.</title>
        <authorList>
            <person name="Manickam N."/>
            <person name="Singh N.K."/>
            <person name="Bajaj A."/>
            <person name="Kumar R.M."/>
            <person name="Kaur G."/>
            <person name="Kaur N."/>
            <person name="Bala M."/>
            <person name="Kumar A."/>
            <person name="Mayilraj S."/>
        </authorList>
    </citation>
    <scope>NUCLEOTIDE SEQUENCE [LARGE SCALE GENOMIC DNA]</scope>
    <source>
        <strain evidence="2 3">IITR-54</strain>
    </source>
</reference>
<evidence type="ECO:0000313" key="3">
    <source>
        <dbReference type="Proteomes" id="UP000441354"/>
    </source>
</evidence>
<dbReference type="OrthoDB" id="1928173at2"/>
<keyword evidence="1" id="KW-0812">Transmembrane</keyword>
<evidence type="ECO:0000313" key="2">
    <source>
        <dbReference type="EMBL" id="KAB2333013.1"/>
    </source>
</evidence>
<keyword evidence="1" id="KW-0472">Membrane</keyword>
<organism evidence="2 3">
    <name type="scientific">Bacillus mesophilum</name>
    <dbReference type="NCBI Taxonomy" id="1071718"/>
    <lineage>
        <taxon>Bacteria</taxon>
        <taxon>Bacillati</taxon>
        <taxon>Bacillota</taxon>
        <taxon>Bacilli</taxon>
        <taxon>Bacillales</taxon>
        <taxon>Bacillaceae</taxon>
        <taxon>Bacillus</taxon>
    </lineage>
</organism>
<keyword evidence="1" id="KW-1133">Transmembrane helix</keyword>
<sequence length="180" mass="21896">MGRTVKKFRPYTVDQFEEEQQYFEEMSSKGFHFVKYKFPFYQFNQGEPGDYQYQIDFQNLDESNKESYLQLFKDDGWEFIMEYGGVYGTWFYFRKPKSADESLRIFTDTDSKVELYGKIRRNWAFYFIFLFLVTMVPNFLLGDSFTSILLYVMWLIIAVIYAKITLRLTFKIRDLRRSEI</sequence>
<dbReference type="AlphaFoldDB" id="A0A7V7UY03"/>
<accession>A0A7V7UY03</accession>
<dbReference type="Proteomes" id="UP000441354">
    <property type="component" value="Unassembled WGS sequence"/>
</dbReference>
<proteinExistence type="predicted"/>
<dbReference type="InterPro" id="IPR021359">
    <property type="entry name" value="DUF2812"/>
</dbReference>
<name>A0A7V7UY03_9BACI</name>
<gene>
    <name evidence="2" type="ORF">F7732_13170</name>
</gene>
<dbReference type="Pfam" id="PF11193">
    <property type="entry name" value="DUF2812"/>
    <property type="match status" value="1"/>
</dbReference>
<keyword evidence="3" id="KW-1185">Reference proteome</keyword>
<comment type="caution">
    <text evidence="2">The sequence shown here is derived from an EMBL/GenBank/DDBJ whole genome shotgun (WGS) entry which is preliminary data.</text>
</comment>
<dbReference type="EMBL" id="WBOT01000003">
    <property type="protein sequence ID" value="KAB2333013.1"/>
    <property type="molecule type" value="Genomic_DNA"/>
</dbReference>
<dbReference type="RefSeq" id="WP_151574474.1">
    <property type="nucleotide sequence ID" value="NZ_WBOT01000003.1"/>
</dbReference>
<protein>
    <submittedName>
        <fullName evidence="2">DUF2812 domain-containing protein</fullName>
    </submittedName>
</protein>
<evidence type="ECO:0000256" key="1">
    <source>
        <dbReference type="SAM" id="Phobius"/>
    </source>
</evidence>